<evidence type="ECO:0000313" key="5">
    <source>
        <dbReference type="EMBL" id="KAJ8061943.1"/>
    </source>
</evidence>
<reference evidence="5" key="1">
    <citation type="submission" date="2022-11" db="EMBL/GenBank/DDBJ databases">
        <title>Genome Resource of Sclerotinia nivalis Strain SnTB1, a Plant Pathogen Isolated from American Ginseng.</title>
        <authorList>
            <person name="Fan S."/>
        </authorList>
    </citation>
    <scope>NUCLEOTIDE SEQUENCE</scope>
    <source>
        <strain evidence="5">SnTB1</strain>
    </source>
</reference>
<name>A0A9X0AGU9_9HELO</name>
<dbReference type="GO" id="GO:0005634">
    <property type="term" value="C:nucleus"/>
    <property type="evidence" value="ECO:0007669"/>
    <property type="project" value="UniProtKB-SubCell"/>
</dbReference>
<accession>A0A9X0AGU9</accession>
<keyword evidence="6" id="KW-1185">Reference proteome</keyword>
<sequence>MSLSPPGTAQTLGSNGIRRYRRTTACTTCRSRRVKCSRERPSCKQCKKGGRSCRYLNSEIPEFEFIEVNLPRIPATKIPSTDVLNAIIKRKFEIKLQATDLPVRGVTQIPSSHSLKKTPINDIDTTSNRPVRNIALTLRELGDDFFSYFRTQVPAREVCDHFLDIFLGIQSAVPICHIDTLINDYTNFWTNISSDTSVESTLLMLAVLYCGAANSTINISQSTTLHDLYEHLLNIVALPTYQIHRRSSAIKLLQAYLLVNTFQARTISSPFGYGFLPPAIRIAHSLYLHSEKPCHSFEVQKEVEKRIWWHLLFLDLQSTITTGARSSIPRNGYTTSISLPIDKIVGHTPSQSPTLPMMIAFQGQCQWVHRMRNWIRKMPNQEDLILFVKMMEDLRGLLPEGNAENLGPRAYLNLLIDDIYCLLGLNFCEARQLQDTRWRHNIVRAACSFLQNYLYLSDASCEAQFGWVIPGLLQPHHAIFILLMYLSSCASSDDADAKLSKSLVDKVFNTELSTHRFVAGHATFGPSKFTHSSSAPPLSHELYGRPRQDILILLYRKIQAKSSRIISISTSSHPSSPSIGVLPQPGNLVSRGLNNTVISIENPANRNEGTKWMELVTGMDVEDCAIDRALDDIMRGGRDVWDKWERLIGTVFKC</sequence>
<dbReference type="Pfam" id="PF00172">
    <property type="entry name" value="Zn_clus"/>
    <property type="match status" value="1"/>
</dbReference>
<dbReference type="Pfam" id="PF04082">
    <property type="entry name" value="Fungal_trans"/>
    <property type="match status" value="1"/>
</dbReference>
<dbReference type="CDD" id="cd00067">
    <property type="entry name" value="GAL4"/>
    <property type="match status" value="1"/>
</dbReference>
<dbReference type="InterPro" id="IPR007219">
    <property type="entry name" value="XnlR_reg_dom"/>
</dbReference>
<evidence type="ECO:0000256" key="3">
    <source>
        <dbReference type="ARBA" id="ARBA00023242"/>
    </source>
</evidence>
<evidence type="ECO:0000259" key="4">
    <source>
        <dbReference type="PROSITE" id="PS50048"/>
    </source>
</evidence>
<dbReference type="EMBL" id="JAPEIS010000011">
    <property type="protein sequence ID" value="KAJ8061943.1"/>
    <property type="molecule type" value="Genomic_DNA"/>
</dbReference>
<dbReference type="InterPro" id="IPR036864">
    <property type="entry name" value="Zn2-C6_fun-type_DNA-bd_sf"/>
</dbReference>
<evidence type="ECO:0000256" key="1">
    <source>
        <dbReference type="ARBA" id="ARBA00004123"/>
    </source>
</evidence>
<dbReference type="InterPro" id="IPR050613">
    <property type="entry name" value="Sec_Metabolite_Reg"/>
</dbReference>
<keyword evidence="2" id="KW-0479">Metal-binding</keyword>
<dbReference type="GO" id="GO:0008270">
    <property type="term" value="F:zinc ion binding"/>
    <property type="evidence" value="ECO:0007669"/>
    <property type="project" value="InterPro"/>
</dbReference>
<dbReference type="PANTHER" id="PTHR31001">
    <property type="entry name" value="UNCHARACTERIZED TRANSCRIPTIONAL REGULATORY PROTEIN"/>
    <property type="match status" value="1"/>
</dbReference>
<proteinExistence type="predicted"/>
<gene>
    <name evidence="5" type="ORF">OCU04_009729</name>
</gene>
<evidence type="ECO:0000256" key="2">
    <source>
        <dbReference type="ARBA" id="ARBA00022723"/>
    </source>
</evidence>
<dbReference type="CDD" id="cd12148">
    <property type="entry name" value="fungal_TF_MHR"/>
    <property type="match status" value="1"/>
</dbReference>
<dbReference type="GO" id="GO:0006351">
    <property type="term" value="P:DNA-templated transcription"/>
    <property type="evidence" value="ECO:0007669"/>
    <property type="project" value="InterPro"/>
</dbReference>
<evidence type="ECO:0000313" key="6">
    <source>
        <dbReference type="Proteomes" id="UP001152300"/>
    </source>
</evidence>
<dbReference type="InterPro" id="IPR001138">
    <property type="entry name" value="Zn2Cys6_DnaBD"/>
</dbReference>
<dbReference type="SUPFAM" id="SSF57701">
    <property type="entry name" value="Zn2/Cys6 DNA-binding domain"/>
    <property type="match status" value="1"/>
</dbReference>
<keyword evidence="3" id="KW-0539">Nucleus</keyword>
<dbReference type="PROSITE" id="PS50048">
    <property type="entry name" value="ZN2_CY6_FUNGAL_2"/>
    <property type="match status" value="1"/>
</dbReference>
<comment type="caution">
    <text evidence="5">The sequence shown here is derived from an EMBL/GenBank/DDBJ whole genome shotgun (WGS) entry which is preliminary data.</text>
</comment>
<dbReference type="SMART" id="SM00066">
    <property type="entry name" value="GAL4"/>
    <property type="match status" value="1"/>
</dbReference>
<dbReference type="GO" id="GO:0003677">
    <property type="term" value="F:DNA binding"/>
    <property type="evidence" value="ECO:0007669"/>
    <property type="project" value="InterPro"/>
</dbReference>
<dbReference type="AlphaFoldDB" id="A0A9X0AGU9"/>
<dbReference type="OrthoDB" id="3989227at2759"/>
<comment type="subcellular location">
    <subcellularLocation>
        <location evidence="1">Nucleus</location>
    </subcellularLocation>
</comment>
<feature type="domain" description="Zn(2)-C6 fungal-type" evidence="4">
    <location>
        <begin position="25"/>
        <end position="55"/>
    </location>
</feature>
<dbReference type="PROSITE" id="PS00463">
    <property type="entry name" value="ZN2_CY6_FUNGAL_1"/>
    <property type="match status" value="1"/>
</dbReference>
<dbReference type="PANTHER" id="PTHR31001:SF40">
    <property type="entry name" value="ZN(II)2CYS6 TRANSCRIPTION FACTOR (EUROFUNG)"/>
    <property type="match status" value="1"/>
</dbReference>
<dbReference type="Proteomes" id="UP001152300">
    <property type="component" value="Unassembled WGS sequence"/>
</dbReference>
<dbReference type="GO" id="GO:0000981">
    <property type="term" value="F:DNA-binding transcription factor activity, RNA polymerase II-specific"/>
    <property type="evidence" value="ECO:0007669"/>
    <property type="project" value="InterPro"/>
</dbReference>
<protein>
    <recommendedName>
        <fullName evidence="4">Zn(2)-C6 fungal-type domain-containing protein</fullName>
    </recommendedName>
</protein>
<dbReference type="Gene3D" id="4.10.240.10">
    <property type="entry name" value="Zn(2)-C6 fungal-type DNA-binding domain"/>
    <property type="match status" value="1"/>
</dbReference>
<organism evidence="5 6">
    <name type="scientific">Sclerotinia nivalis</name>
    <dbReference type="NCBI Taxonomy" id="352851"/>
    <lineage>
        <taxon>Eukaryota</taxon>
        <taxon>Fungi</taxon>
        <taxon>Dikarya</taxon>
        <taxon>Ascomycota</taxon>
        <taxon>Pezizomycotina</taxon>
        <taxon>Leotiomycetes</taxon>
        <taxon>Helotiales</taxon>
        <taxon>Sclerotiniaceae</taxon>
        <taxon>Sclerotinia</taxon>
    </lineage>
</organism>